<evidence type="ECO:0000313" key="1">
    <source>
        <dbReference type="EMBL" id="POG62387.1"/>
    </source>
</evidence>
<dbReference type="EMBL" id="AUPC02000302">
    <property type="protein sequence ID" value="POG62387.1"/>
    <property type="molecule type" value="Genomic_DNA"/>
</dbReference>
<organism evidence="1 2">
    <name type="scientific">Rhizophagus irregularis (strain DAOM 181602 / DAOM 197198 / MUCL 43194)</name>
    <name type="common">Arbuscular mycorrhizal fungus</name>
    <name type="synonym">Glomus intraradices</name>
    <dbReference type="NCBI Taxonomy" id="747089"/>
    <lineage>
        <taxon>Eukaryota</taxon>
        <taxon>Fungi</taxon>
        <taxon>Fungi incertae sedis</taxon>
        <taxon>Mucoromycota</taxon>
        <taxon>Glomeromycotina</taxon>
        <taxon>Glomeromycetes</taxon>
        <taxon>Glomerales</taxon>
        <taxon>Glomeraceae</taxon>
        <taxon>Rhizophagus</taxon>
    </lineage>
</organism>
<evidence type="ECO:0000313" key="2">
    <source>
        <dbReference type="Proteomes" id="UP000018888"/>
    </source>
</evidence>
<name>A0A2P4PAK8_RHIID</name>
<dbReference type="AlphaFoldDB" id="A0A2P4PAK8"/>
<keyword evidence="2" id="KW-1185">Reference proteome</keyword>
<reference evidence="1 2" key="1">
    <citation type="journal article" date="2013" name="Proc. Natl. Acad. Sci. U.S.A.">
        <title>Genome of an arbuscular mycorrhizal fungus provides insight into the oldest plant symbiosis.</title>
        <authorList>
            <person name="Tisserant E."/>
            <person name="Malbreil M."/>
            <person name="Kuo A."/>
            <person name="Kohler A."/>
            <person name="Symeonidi A."/>
            <person name="Balestrini R."/>
            <person name="Charron P."/>
            <person name="Duensing N."/>
            <person name="Frei Dit Frey N."/>
            <person name="Gianinazzi-Pearson V."/>
            <person name="Gilbert L.B."/>
            <person name="Handa Y."/>
            <person name="Herr J.R."/>
            <person name="Hijri M."/>
            <person name="Koul R."/>
            <person name="Kawaguchi M."/>
            <person name="Krajinski F."/>
            <person name="Lammers P.J."/>
            <person name="Masclaux F.G."/>
            <person name="Murat C."/>
            <person name="Morin E."/>
            <person name="Ndikumana S."/>
            <person name="Pagni M."/>
            <person name="Petitpierre D."/>
            <person name="Requena N."/>
            <person name="Rosikiewicz P."/>
            <person name="Riley R."/>
            <person name="Saito K."/>
            <person name="San Clemente H."/>
            <person name="Shapiro H."/>
            <person name="van Tuinen D."/>
            <person name="Becard G."/>
            <person name="Bonfante P."/>
            <person name="Paszkowski U."/>
            <person name="Shachar-Hill Y.Y."/>
            <person name="Tuskan G.A."/>
            <person name="Young P.W."/>
            <person name="Sanders I.R."/>
            <person name="Henrissat B."/>
            <person name="Rensing S.A."/>
            <person name="Grigoriev I.V."/>
            <person name="Corradi N."/>
            <person name="Roux C."/>
            <person name="Martin F."/>
        </authorList>
    </citation>
    <scope>NUCLEOTIDE SEQUENCE [LARGE SCALE GENOMIC DNA]</scope>
    <source>
        <strain evidence="1 2">DAOM 197198</strain>
    </source>
</reference>
<dbReference type="Proteomes" id="UP000018888">
    <property type="component" value="Unassembled WGS sequence"/>
</dbReference>
<comment type="caution">
    <text evidence="1">The sequence shown here is derived from an EMBL/GenBank/DDBJ whole genome shotgun (WGS) entry which is preliminary data.</text>
</comment>
<dbReference type="VEuPathDB" id="FungiDB:RhiirFUN_024617"/>
<gene>
    <name evidence="1" type="ORF">GLOIN_2v1785375</name>
</gene>
<proteinExistence type="predicted"/>
<accession>A0A2P4PAK8</accession>
<reference evidence="1 2" key="2">
    <citation type="journal article" date="2018" name="New Phytol.">
        <title>High intraspecific genome diversity in the model arbuscular mycorrhizal symbiont Rhizophagus irregularis.</title>
        <authorList>
            <person name="Chen E.C.H."/>
            <person name="Morin E."/>
            <person name="Beaudet D."/>
            <person name="Noel J."/>
            <person name="Yildirir G."/>
            <person name="Ndikumana S."/>
            <person name="Charron P."/>
            <person name="St-Onge C."/>
            <person name="Giorgi J."/>
            <person name="Kruger M."/>
            <person name="Marton T."/>
            <person name="Ropars J."/>
            <person name="Grigoriev I.V."/>
            <person name="Hainaut M."/>
            <person name="Henrissat B."/>
            <person name="Roux C."/>
            <person name="Martin F."/>
            <person name="Corradi N."/>
        </authorList>
    </citation>
    <scope>NUCLEOTIDE SEQUENCE [LARGE SCALE GENOMIC DNA]</scope>
    <source>
        <strain evidence="1 2">DAOM 197198</strain>
    </source>
</reference>
<sequence length="176" mass="21220">MSGLAFNIILDEQFNKIISKPINNHPEYDMKYVSVYIVNYCYDTNFKKIIRIEWKYDTCMGLKITDIKPKKTYFNGWHKHRYKIKSKNLMKHHWNTECSKAKTKDGGAQLIQNAYQNYKRRPKTLAKQVWEAHGIWSFCSRRYHSRHADFYYAKSWSDYKKCQLADRLSQQELAEK</sequence>
<protein>
    <submittedName>
        <fullName evidence="1">Uncharacterized protein</fullName>
    </submittedName>
</protein>